<evidence type="ECO:0000313" key="2">
    <source>
        <dbReference type="Proteomes" id="UP000293547"/>
    </source>
</evidence>
<gene>
    <name evidence="1" type="ORF">AG0111_0g4539</name>
</gene>
<dbReference type="EMBL" id="PDWZ02000003">
    <property type="protein sequence ID" value="KAB2108022.1"/>
    <property type="molecule type" value="Genomic_DNA"/>
</dbReference>
<comment type="caution">
    <text evidence="1">The sequence shown here is derived from an EMBL/GenBank/DDBJ whole genome shotgun (WGS) entry which is preliminary data.</text>
</comment>
<keyword evidence="2" id="KW-1185">Reference proteome</keyword>
<evidence type="ECO:0000313" key="1">
    <source>
        <dbReference type="EMBL" id="KAB2108022.1"/>
    </source>
</evidence>
<reference evidence="1 2" key="1">
    <citation type="journal article" date="2019" name="bioRxiv">
        <title>Genomics, evolutionary history and diagnostics of the Alternaria alternata species group including apple and Asian pear pathotypes.</title>
        <authorList>
            <person name="Armitage A.D."/>
            <person name="Cockerton H.M."/>
            <person name="Sreenivasaprasad S."/>
            <person name="Woodhall J.W."/>
            <person name="Lane C.R."/>
            <person name="Harrison R.J."/>
            <person name="Clarkson J.P."/>
        </authorList>
    </citation>
    <scope>NUCLEOTIDE SEQUENCE [LARGE SCALE GENOMIC DNA]</scope>
    <source>
        <strain evidence="1 2">FERA 650</strain>
    </source>
</reference>
<sequence length="200" mass="22638">MGKAALNRSRLRYLNTPLPDNLTKDEAEAYGNKVHEAYCKTATYDWTQTALLFLAYQAALEDKDASRSHTDDIIAFYSAISQTIRSPEFLQILDRGNMTIYKDYRNSLSILAKCAQVNVRTLDIWGPKVDDVATAMETKFVPFERDEIVKFVAGMQFGASPLRQHKAASFPRMSEWTADPFLTDEPAPRSICLPLTRNFA</sequence>
<dbReference type="Proteomes" id="UP000293547">
    <property type="component" value="Unassembled WGS sequence"/>
</dbReference>
<protein>
    <submittedName>
        <fullName evidence="1">Uncharacterized protein</fullName>
    </submittedName>
</protein>
<organism evidence="1 2">
    <name type="scientific">Alternaria gaisen</name>
    <dbReference type="NCBI Taxonomy" id="167740"/>
    <lineage>
        <taxon>Eukaryota</taxon>
        <taxon>Fungi</taxon>
        <taxon>Dikarya</taxon>
        <taxon>Ascomycota</taxon>
        <taxon>Pezizomycotina</taxon>
        <taxon>Dothideomycetes</taxon>
        <taxon>Pleosporomycetidae</taxon>
        <taxon>Pleosporales</taxon>
        <taxon>Pleosporineae</taxon>
        <taxon>Pleosporaceae</taxon>
        <taxon>Alternaria</taxon>
        <taxon>Alternaria sect. Alternaria</taxon>
    </lineage>
</organism>
<accession>A0ACB6FUC7</accession>
<proteinExistence type="predicted"/>
<name>A0ACB6FUC7_9PLEO</name>